<dbReference type="EMBL" id="BAAAHE010000020">
    <property type="protein sequence ID" value="GAA0622138.1"/>
    <property type="molecule type" value="Genomic_DNA"/>
</dbReference>
<keyword evidence="1" id="KW-1133">Transmembrane helix</keyword>
<sequence>MTRALRFELIKLWRRRTVLLALAVTAVFSIGATALLVAAAEPGPARGPGLSVDELAAAGGGTQAFATALAFAGFFVLVLFTGATAAEFSRGNVRTMVLRQPDRLRLLAGKFAALLASAAVLLAIAEVLGWTTARVLAGGQGIDASAWTSGAALTAAFGDYGTVLIWVTGYALLGTALAVVVRSVPIALAVGIAWAGPFEHILADAWNGANAVFPGLLLETFVAGGRDDVSAGQALATSAVYGVLAAAVAGTVFTRRDVA</sequence>
<keyword evidence="1" id="KW-0812">Transmembrane</keyword>
<feature type="transmembrane region" description="Helical" evidence="1">
    <location>
        <begin position="107"/>
        <end position="125"/>
    </location>
</feature>
<dbReference type="Proteomes" id="UP001500957">
    <property type="component" value="Unassembled WGS sequence"/>
</dbReference>
<evidence type="ECO:0008006" key="4">
    <source>
        <dbReference type="Google" id="ProtNLM"/>
    </source>
</evidence>
<feature type="transmembrane region" description="Helical" evidence="1">
    <location>
        <begin position="64"/>
        <end position="86"/>
    </location>
</feature>
<comment type="caution">
    <text evidence="2">The sequence shown here is derived from an EMBL/GenBank/DDBJ whole genome shotgun (WGS) entry which is preliminary data.</text>
</comment>
<evidence type="ECO:0000313" key="3">
    <source>
        <dbReference type="Proteomes" id="UP001500957"/>
    </source>
</evidence>
<keyword evidence="3" id="KW-1185">Reference proteome</keyword>
<proteinExistence type="predicted"/>
<keyword evidence="1" id="KW-0472">Membrane</keyword>
<reference evidence="3" key="1">
    <citation type="journal article" date="2019" name="Int. J. Syst. Evol. Microbiol.">
        <title>The Global Catalogue of Microorganisms (GCM) 10K type strain sequencing project: providing services to taxonomists for standard genome sequencing and annotation.</title>
        <authorList>
            <consortium name="The Broad Institute Genomics Platform"/>
            <consortium name="The Broad Institute Genome Sequencing Center for Infectious Disease"/>
            <person name="Wu L."/>
            <person name="Ma J."/>
        </authorList>
    </citation>
    <scope>NUCLEOTIDE SEQUENCE [LARGE SCALE GENOMIC DNA]</scope>
    <source>
        <strain evidence="3">JCM 10671</strain>
    </source>
</reference>
<dbReference type="RefSeq" id="WP_344605391.1">
    <property type="nucleotide sequence ID" value="NZ_BAAAHE010000020.1"/>
</dbReference>
<evidence type="ECO:0000313" key="2">
    <source>
        <dbReference type="EMBL" id="GAA0622138.1"/>
    </source>
</evidence>
<gene>
    <name evidence="2" type="ORF">GCM10009547_26220</name>
</gene>
<organism evidence="2 3">
    <name type="scientific">Sporichthya brevicatena</name>
    <dbReference type="NCBI Taxonomy" id="171442"/>
    <lineage>
        <taxon>Bacteria</taxon>
        <taxon>Bacillati</taxon>
        <taxon>Actinomycetota</taxon>
        <taxon>Actinomycetes</taxon>
        <taxon>Sporichthyales</taxon>
        <taxon>Sporichthyaceae</taxon>
        <taxon>Sporichthya</taxon>
    </lineage>
</organism>
<evidence type="ECO:0000256" key="1">
    <source>
        <dbReference type="SAM" id="Phobius"/>
    </source>
</evidence>
<accession>A0ABP3S5I9</accession>
<name>A0ABP3S5I9_9ACTN</name>
<protein>
    <recommendedName>
        <fullName evidence="4">ABC transporter permease</fullName>
    </recommendedName>
</protein>